<evidence type="ECO:0000313" key="3">
    <source>
        <dbReference type="EMBL" id="WBO21133.1"/>
    </source>
</evidence>
<feature type="region of interest" description="Disordered" evidence="1">
    <location>
        <begin position="245"/>
        <end position="264"/>
    </location>
</feature>
<keyword evidence="2" id="KW-0732">Signal</keyword>
<sequence length="308" mass="32440">MSGAARRLLLLGAAAIGLASAADARRSAGPALGPITLDRAHPVVETTIAGVLATIGVALDDGLDVAPDLAGRLPVAWQPGPSEYIGRVVIPHRQANGEVAIAGVAVPMTIRTQDQPCCNGQSGTIGAIDLPWPIVRIGTGESSREHRYPALNDVQSGFHLEWKVGRQRIAILLAPDAPETVATAAAAAILSKAYGGRLGREARTLPIAYGVARPVWDMTLAQPATLLGFPLSHVAVRIVDYAGDSQLPDADQPPSPAPGKDDIVVRHRPLPPQFRWAAIAVGRDLLDRCPQISVYRETNEIGLVCQQP</sequence>
<name>A0ABY7NKH1_9SPHN</name>
<organism evidence="3 4">
    <name type="scientific">Sphingomonas abietis</name>
    <dbReference type="NCBI Taxonomy" id="3012344"/>
    <lineage>
        <taxon>Bacteria</taxon>
        <taxon>Pseudomonadati</taxon>
        <taxon>Pseudomonadota</taxon>
        <taxon>Alphaproteobacteria</taxon>
        <taxon>Sphingomonadales</taxon>
        <taxon>Sphingomonadaceae</taxon>
        <taxon>Sphingomonas</taxon>
    </lineage>
</organism>
<dbReference type="EMBL" id="CP115174">
    <property type="protein sequence ID" value="WBO21133.1"/>
    <property type="molecule type" value="Genomic_DNA"/>
</dbReference>
<dbReference type="RefSeq" id="WP_270075782.1">
    <property type="nucleotide sequence ID" value="NZ_CP115174.1"/>
</dbReference>
<feature type="chain" id="PRO_5046133475" evidence="2">
    <location>
        <begin position="22"/>
        <end position="308"/>
    </location>
</feature>
<evidence type="ECO:0000256" key="1">
    <source>
        <dbReference type="SAM" id="MobiDB-lite"/>
    </source>
</evidence>
<evidence type="ECO:0000313" key="4">
    <source>
        <dbReference type="Proteomes" id="UP001210865"/>
    </source>
</evidence>
<accession>A0ABY7NKH1</accession>
<reference evidence="3 4" key="1">
    <citation type="submission" date="2022-12" db="EMBL/GenBank/DDBJ databases">
        <title>Sphingomonas abieness sp. nov., an endophytic bacterium isolated from Abies koreana.</title>
        <authorList>
            <person name="Jiang L."/>
            <person name="Lee J."/>
        </authorList>
    </citation>
    <scope>NUCLEOTIDE SEQUENCE [LARGE SCALE GENOMIC DNA]</scope>
    <source>
        <strain evidence="4">PAMB 00755</strain>
    </source>
</reference>
<keyword evidence="4" id="KW-1185">Reference proteome</keyword>
<dbReference type="Proteomes" id="UP001210865">
    <property type="component" value="Chromosome"/>
</dbReference>
<proteinExistence type="predicted"/>
<feature type="signal peptide" evidence="2">
    <location>
        <begin position="1"/>
        <end position="21"/>
    </location>
</feature>
<gene>
    <name evidence="3" type="ORF">PBT88_13100</name>
</gene>
<evidence type="ECO:0000256" key="2">
    <source>
        <dbReference type="SAM" id="SignalP"/>
    </source>
</evidence>
<protein>
    <submittedName>
        <fullName evidence="3">Uncharacterized protein</fullName>
    </submittedName>
</protein>